<comment type="caution">
    <text evidence="1">The sequence shown here is derived from an EMBL/GenBank/DDBJ whole genome shotgun (WGS) entry which is preliminary data.</text>
</comment>
<evidence type="ECO:0000313" key="2">
    <source>
        <dbReference type="Proteomes" id="UP001163046"/>
    </source>
</evidence>
<gene>
    <name evidence="1" type="ORF">OS493_033063</name>
</gene>
<accession>A0A9W9ZJC6</accession>
<reference evidence="1" key="1">
    <citation type="submission" date="2023-01" db="EMBL/GenBank/DDBJ databases">
        <title>Genome assembly of the deep-sea coral Lophelia pertusa.</title>
        <authorList>
            <person name="Herrera S."/>
            <person name="Cordes E."/>
        </authorList>
    </citation>
    <scope>NUCLEOTIDE SEQUENCE</scope>
    <source>
        <strain evidence="1">USNM1676648</strain>
        <tissue evidence="1">Polyp</tissue>
    </source>
</reference>
<organism evidence="1 2">
    <name type="scientific">Desmophyllum pertusum</name>
    <dbReference type="NCBI Taxonomy" id="174260"/>
    <lineage>
        <taxon>Eukaryota</taxon>
        <taxon>Metazoa</taxon>
        <taxon>Cnidaria</taxon>
        <taxon>Anthozoa</taxon>
        <taxon>Hexacorallia</taxon>
        <taxon>Scleractinia</taxon>
        <taxon>Caryophylliina</taxon>
        <taxon>Caryophylliidae</taxon>
        <taxon>Desmophyllum</taxon>
    </lineage>
</organism>
<dbReference type="EMBL" id="MU825915">
    <property type="protein sequence ID" value="KAJ7382777.1"/>
    <property type="molecule type" value="Genomic_DNA"/>
</dbReference>
<keyword evidence="2" id="KW-1185">Reference proteome</keyword>
<dbReference type="AlphaFoldDB" id="A0A9W9ZJC6"/>
<sequence length="96" mass="11029">KNYNLDRQREMTDSRFSLSLQENNAAENLAAAPTWKLDKILARRASAREVVLEGQILSNWNKAARKSKTNSWIKEELMPLESATTNHVNKTAERKM</sequence>
<feature type="non-terminal residue" evidence="1">
    <location>
        <position position="1"/>
    </location>
</feature>
<protein>
    <submittedName>
        <fullName evidence="1">Uncharacterized protein</fullName>
    </submittedName>
</protein>
<proteinExistence type="predicted"/>
<evidence type="ECO:0000313" key="1">
    <source>
        <dbReference type="EMBL" id="KAJ7382777.1"/>
    </source>
</evidence>
<name>A0A9W9ZJC6_9CNID</name>
<dbReference type="Proteomes" id="UP001163046">
    <property type="component" value="Unassembled WGS sequence"/>
</dbReference>